<dbReference type="InterPro" id="IPR001128">
    <property type="entry name" value="Cyt_P450"/>
</dbReference>
<keyword evidence="2" id="KW-0408">Iron</keyword>
<dbReference type="PROSITE" id="PS00086">
    <property type="entry name" value="CYTOCHROME_P450"/>
    <property type="match status" value="1"/>
</dbReference>
<dbReference type="SUPFAM" id="SSF48264">
    <property type="entry name" value="Cytochrome P450"/>
    <property type="match status" value="1"/>
</dbReference>
<dbReference type="InterPro" id="IPR036396">
    <property type="entry name" value="Cyt_P450_sf"/>
</dbReference>
<dbReference type="Pfam" id="PF00067">
    <property type="entry name" value="p450"/>
    <property type="match status" value="1"/>
</dbReference>
<protein>
    <submittedName>
        <fullName evidence="3">Cytochrome P450</fullName>
    </submittedName>
</protein>
<dbReference type="PRINTS" id="PR00385">
    <property type="entry name" value="P450"/>
</dbReference>
<gene>
    <name evidence="3" type="ORF">RM705_02525</name>
</gene>
<dbReference type="CDD" id="cd11031">
    <property type="entry name" value="Cyp158A-like"/>
    <property type="match status" value="1"/>
</dbReference>
<dbReference type="EMBL" id="JAVRFA010000002">
    <property type="protein sequence ID" value="MDT0393588.1"/>
    <property type="molecule type" value="Genomic_DNA"/>
</dbReference>
<dbReference type="PANTHER" id="PTHR46696:SF1">
    <property type="entry name" value="CYTOCHROME P450 YJIB-RELATED"/>
    <property type="match status" value="1"/>
</dbReference>
<organism evidence="3 4">
    <name type="scientific">Streptomyces edwardsiae</name>
    <dbReference type="NCBI Taxonomy" id="3075527"/>
    <lineage>
        <taxon>Bacteria</taxon>
        <taxon>Bacillati</taxon>
        <taxon>Actinomycetota</taxon>
        <taxon>Actinomycetes</taxon>
        <taxon>Kitasatosporales</taxon>
        <taxon>Streptomycetaceae</taxon>
        <taxon>Streptomyces</taxon>
    </lineage>
</organism>
<proteinExistence type="inferred from homology"/>
<keyword evidence="4" id="KW-1185">Reference proteome</keyword>
<dbReference type="Gene3D" id="1.10.630.10">
    <property type="entry name" value="Cytochrome P450"/>
    <property type="match status" value="1"/>
</dbReference>
<keyword evidence="2" id="KW-0349">Heme</keyword>
<dbReference type="RefSeq" id="WP_311641031.1">
    <property type="nucleotide sequence ID" value="NZ_JAVRFA010000002.1"/>
</dbReference>
<accession>A0ABU2PPD6</accession>
<dbReference type="PRINTS" id="PR00359">
    <property type="entry name" value="BP450"/>
</dbReference>
<dbReference type="PANTHER" id="PTHR46696">
    <property type="entry name" value="P450, PUTATIVE (EUROFUNG)-RELATED"/>
    <property type="match status" value="1"/>
</dbReference>
<evidence type="ECO:0000256" key="2">
    <source>
        <dbReference type="RuleBase" id="RU000461"/>
    </source>
</evidence>
<dbReference type="Proteomes" id="UP001183881">
    <property type="component" value="Unassembled WGS sequence"/>
</dbReference>
<sequence>MRDLRDRPLGPLPYFLEQPEGEDVVPFVTPAGDRMWLVCDHSLGRRVLTDERFSRAEAVKPHAPQLIDAQPVPASMASMDGTEHTRLRRLVAGAFSTRRIAALRTDIERLADQHLDALAAAGPGADLVHELAEPLPVAVLCSLLGIPAEDVDRFRSWVEVLFDLSPGTSKEKARRRLELAIYMADLIERKRRHPTADLLTNMIEAHDRGEMSMGELLTMGLALLMAGYETTVGQLGLSVLSLLSEPMAYAELCEQPQQLVPTVEELLRLNPSTPLSFSRVALVTMSLGSVTVRAGEAVMVSLLHGNRDSGAFPDPGQLRPGRRDAVHLTFGHGIHRCVGAPLARLQLQVALERLTRRFPTLRLASHPEPVIWKDGLGTRGLARLLVEW</sequence>
<keyword evidence="2" id="KW-0503">Monooxygenase</keyword>
<dbReference type="InterPro" id="IPR017972">
    <property type="entry name" value="Cyt_P450_CS"/>
</dbReference>
<comment type="caution">
    <text evidence="3">The sequence shown here is derived from an EMBL/GenBank/DDBJ whole genome shotgun (WGS) entry which is preliminary data.</text>
</comment>
<reference evidence="4" key="1">
    <citation type="submission" date="2023-07" db="EMBL/GenBank/DDBJ databases">
        <title>30 novel species of actinomycetes from the DSMZ collection.</title>
        <authorList>
            <person name="Nouioui I."/>
        </authorList>
    </citation>
    <scope>NUCLEOTIDE SEQUENCE [LARGE SCALE GENOMIC DNA]</scope>
    <source>
        <strain evidence="4">DSM 41636</strain>
    </source>
</reference>
<name>A0ABU2PPD6_9ACTN</name>
<dbReference type="InterPro" id="IPR002397">
    <property type="entry name" value="Cyt_P450_B"/>
</dbReference>
<evidence type="ECO:0000313" key="3">
    <source>
        <dbReference type="EMBL" id="MDT0393588.1"/>
    </source>
</evidence>
<evidence type="ECO:0000313" key="4">
    <source>
        <dbReference type="Proteomes" id="UP001183881"/>
    </source>
</evidence>
<evidence type="ECO:0000256" key="1">
    <source>
        <dbReference type="ARBA" id="ARBA00010617"/>
    </source>
</evidence>
<keyword evidence="2" id="KW-0560">Oxidoreductase</keyword>
<keyword evidence="2" id="KW-0479">Metal-binding</keyword>
<comment type="similarity">
    <text evidence="1 2">Belongs to the cytochrome P450 family.</text>
</comment>